<organism evidence="3 4">
    <name type="scientific">Candidatus Accumulibacter cognatus</name>
    <dbReference type="NCBI Taxonomy" id="2954383"/>
    <lineage>
        <taxon>Bacteria</taxon>
        <taxon>Pseudomonadati</taxon>
        <taxon>Pseudomonadota</taxon>
        <taxon>Betaproteobacteria</taxon>
        <taxon>Candidatus Accumulibacter</taxon>
    </lineage>
</organism>
<gene>
    <name evidence="3" type="primary">pkn1_16</name>
    <name evidence="3" type="ORF">AW06_003974</name>
</gene>
<protein>
    <submittedName>
        <fullName evidence="3">Serine/threonine-protein kinase pkn1</fullName>
        <ecNumber evidence="3">2.7.11.1</ecNumber>
    </submittedName>
</protein>
<dbReference type="SUPFAM" id="SSF56436">
    <property type="entry name" value="C-type lectin-like"/>
    <property type="match status" value="1"/>
</dbReference>
<dbReference type="Gene3D" id="3.90.1580.10">
    <property type="entry name" value="paralog of FGE (formylglycine-generating enzyme)"/>
    <property type="match status" value="1"/>
</dbReference>
<dbReference type="PANTHER" id="PTHR23150:SF19">
    <property type="entry name" value="FORMYLGLYCINE-GENERATING ENZYME"/>
    <property type="match status" value="1"/>
</dbReference>
<evidence type="ECO:0000256" key="1">
    <source>
        <dbReference type="SAM" id="MobiDB-lite"/>
    </source>
</evidence>
<dbReference type="EMBL" id="JDST02000109">
    <property type="protein sequence ID" value="KFB75011.1"/>
    <property type="molecule type" value="Genomic_DNA"/>
</dbReference>
<keyword evidence="4" id="KW-1185">Reference proteome</keyword>
<dbReference type="InterPro" id="IPR005532">
    <property type="entry name" value="SUMF_dom"/>
</dbReference>
<dbReference type="InterPro" id="IPR016187">
    <property type="entry name" value="CTDL_fold"/>
</dbReference>
<feature type="region of interest" description="Disordered" evidence="1">
    <location>
        <begin position="895"/>
        <end position="937"/>
    </location>
</feature>
<reference evidence="3" key="1">
    <citation type="submission" date="2014-02" db="EMBL/GenBank/DDBJ databases">
        <title>Expanding our view of genomic diversity in Candidatus Accumulibacter clades.</title>
        <authorList>
            <person name="Skennerton C.T."/>
            <person name="Barr J.J."/>
            <person name="Slater F.R."/>
            <person name="Bond P.L."/>
            <person name="Tyson G.W."/>
        </authorList>
    </citation>
    <scope>NUCLEOTIDE SEQUENCE [LARGE SCALE GENOMIC DNA]</scope>
</reference>
<evidence type="ECO:0000313" key="4">
    <source>
        <dbReference type="Proteomes" id="UP000021315"/>
    </source>
</evidence>
<sequence>MKRQPQLARSDLLQALALAGDDDERQRRYAGLLEFVERPANVASISGVITVAGGIYCSVGPAPEPPPASAADRLPAPLFAITACRRLELPAEASEAARPAALTDARCAPRERHGEAAPFVPLVRRTRLWPALKHSLLEVHPRGVDLPRLLRELARAQAVRRLPAGRQAHWGGELLVVWDRARHLQPYQDDFAALFAELRQQRGDAGCTLCLVDGSPRQIRQRWPAPPSSSCRSPAAIPPPAPGSRVLILSDAGALAGWPQATRDWSGFARRLVAGGAQPVFWAPLAPAQIEVELARRARVFCLQPRGDLRRQRGRLADEEQRQAERQRLAVLRERLLARMACCIRVEPALLRALRGITPATANEPALEALVWNHPPVVYDSLVSRAVAAAHVARYRQDFEELAAAEQLAALEQTLYIHAWRGRATEATELLVWQAHARDEAKRDAADRIAEAERWFAALGARASQAGRTDPQLRQYARDLLARNAADFAWLQAHSRALSPVWVASGEKTAPAGLRPEHLLQAISERDDLPLLACELGVQAQGLVLFGGGERPAGPAHSRLGSPLRARRLLVSAGGPTRVLDPDPAGRPQLVAPLARLADPARPLTVTAGQHSYLVGRVERPVWAQEIGRDAHGLYAIVEIPGQARKASAGARTVVQRLRYIEAGHFRMGSPPSEPERDDVEGPQHSVTLSAGFWLADTACTQALWETVMGKNPSHFHAKNRGGPRHPVEQVSWNDVQRFLRALEQRLPGAIASLPSEAEWEYACRAGTSTAFHFGDQLTPEQVNYDGNYPYAGGRKGLYRESTVPVGSLPANAWGLYEMHGNVWEWCADGRRTYAGRDETDPRGPEGEAVAERALRGGSWSTRAGNARSAFRFANAPGRASRLDGFRFALRSTSPAGATQWPAPRSGVDGAAGRGTVAAPGTGAATSFPDPFDRGRT</sequence>
<comment type="caution">
    <text evidence="3">The sequence shown here is derived from an EMBL/GenBank/DDBJ whole genome shotgun (WGS) entry which is preliminary data.</text>
</comment>
<dbReference type="GO" id="GO:0004674">
    <property type="term" value="F:protein serine/threonine kinase activity"/>
    <property type="evidence" value="ECO:0007669"/>
    <property type="project" value="UniProtKB-EC"/>
</dbReference>
<name>A0A080M1M3_9PROT</name>
<dbReference type="InterPro" id="IPR051043">
    <property type="entry name" value="Sulfatase_Mod_Factor_Kinase"/>
</dbReference>
<dbReference type="RefSeq" id="WP_273704859.1">
    <property type="nucleotide sequence ID" value="NZ_JDST02000109.1"/>
</dbReference>
<feature type="compositionally biased region" description="Low complexity" evidence="1">
    <location>
        <begin position="914"/>
        <end position="926"/>
    </location>
</feature>
<evidence type="ECO:0000313" key="3">
    <source>
        <dbReference type="EMBL" id="KFB75011.1"/>
    </source>
</evidence>
<dbReference type="STRING" id="1453999.AW06_003974"/>
<dbReference type="Proteomes" id="UP000021315">
    <property type="component" value="Unassembled WGS sequence"/>
</dbReference>
<dbReference type="InterPro" id="IPR042095">
    <property type="entry name" value="SUMF_sf"/>
</dbReference>
<keyword evidence="3" id="KW-0418">Kinase</keyword>
<dbReference type="PANTHER" id="PTHR23150">
    <property type="entry name" value="SULFATASE MODIFYING FACTOR 1, 2"/>
    <property type="match status" value="1"/>
</dbReference>
<feature type="domain" description="Sulfatase-modifying factor enzyme-like" evidence="2">
    <location>
        <begin position="661"/>
        <end position="889"/>
    </location>
</feature>
<keyword evidence="3" id="KW-0808">Transferase</keyword>
<dbReference type="GO" id="GO:0120147">
    <property type="term" value="F:formylglycine-generating oxidase activity"/>
    <property type="evidence" value="ECO:0007669"/>
    <property type="project" value="TreeGrafter"/>
</dbReference>
<evidence type="ECO:0000259" key="2">
    <source>
        <dbReference type="Pfam" id="PF03781"/>
    </source>
</evidence>
<dbReference type="Pfam" id="PF03781">
    <property type="entry name" value="FGE-sulfatase"/>
    <property type="match status" value="1"/>
</dbReference>
<accession>A0A080M1M3</accession>
<proteinExistence type="predicted"/>
<dbReference type="AlphaFoldDB" id="A0A080M1M3"/>
<dbReference type="EC" id="2.7.11.1" evidence="3"/>